<accession>A0A3M3YT43</accession>
<feature type="compositionally biased region" description="Polar residues" evidence="1">
    <location>
        <begin position="96"/>
        <end position="109"/>
    </location>
</feature>
<comment type="caution">
    <text evidence="2">The sequence shown here is derived from an EMBL/GenBank/DDBJ whole genome shotgun (WGS) entry which is preliminary data.</text>
</comment>
<feature type="region of interest" description="Disordered" evidence="1">
    <location>
        <begin position="92"/>
        <end position="121"/>
    </location>
</feature>
<organism evidence="2 3">
    <name type="scientific">Pseudomonas syringae pv. philadelphi</name>
    <dbReference type="NCBI Taxonomy" id="251706"/>
    <lineage>
        <taxon>Bacteria</taxon>
        <taxon>Pseudomonadati</taxon>
        <taxon>Pseudomonadota</taxon>
        <taxon>Gammaproteobacteria</taxon>
        <taxon>Pseudomonadales</taxon>
        <taxon>Pseudomonadaceae</taxon>
        <taxon>Pseudomonas</taxon>
    </lineage>
</organism>
<gene>
    <name evidence="2" type="ORF">ALQ33_04320</name>
</gene>
<evidence type="ECO:0000313" key="2">
    <source>
        <dbReference type="EMBL" id="RMO85376.1"/>
    </source>
</evidence>
<reference evidence="2 3" key="1">
    <citation type="submission" date="2018-08" db="EMBL/GenBank/DDBJ databases">
        <title>Recombination of ecologically and evolutionarily significant loci maintains genetic cohesion in the Pseudomonas syringae species complex.</title>
        <authorList>
            <person name="Dillon M."/>
            <person name="Thakur S."/>
            <person name="Almeida R.N.D."/>
            <person name="Weir B.S."/>
            <person name="Guttman D.S."/>
        </authorList>
    </citation>
    <scope>NUCLEOTIDE SEQUENCE [LARGE SCALE GENOMIC DNA]</scope>
    <source>
        <strain evidence="2 3">ICMP 8902</strain>
    </source>
</reference>
<dbReference type="AlphaFoldDB" id="A0A3M3YT43"/>
<proteinExistence type="predicted"/>
<dbReference type="Proteomes" id="UP000279372">
    <property type="component" value="Unassembled WGS sequence"/>
</dbReference>
<evidence type="ECO:0000256" key="1">
    <source>
        <dbReference type="SAM" id="MobiDB-lite"/>
    </source>
</evidence>
<dbReference type="EMBL" id="RBQB01000239">
    <property type="protein sequence ID" value="RMO85376.1"/>
    <property type="molecule type" value="Genomic_DNA"/>
</dbReference>
<sequence>MCPQEIWSFIVQVELSPTLLATLERVNELSKKCVLEDDKNEADRLSREYSRERMDLLMHSECCSRSDRDSKHSCQRLGKDMTEEEMRQALFGSGHPTGSSAIPQAQSPAVTKKPVPSEVRRKTTKNFVPRLIVTLRVGHEYEGKTELITHEADTLSHLQAEMDALKIARKNTDISKWCRSSRRSSSTAGICHRVR</sequence>
<evidence type="ECO:0000313" key="3">
    <source>
        <dbReference type="Proteomes" id="UP000279372"/>
    </source>
</evidence>
<protein>
    <submittedName>
        <fullName evidence="2">Uncharacterized protein</fullName>
    </submittedName>
</protein>
<name>A0A3M3YT43_9PSED</name>